<feature type="region of interest" description="Disordered" evidence="1">
    <location>
        <begin position="112"/>
        <end position="155"/>
    </location>
</feature>
<dbReference type="PaxDb" id="35128-Thaps8119"/>
<dbReference type="InParanoid" id="B8C8G6"/>
<sequence>MFKSLLPLVAIATSSLAFQPPPSTGVCKASHESPTAIRNNFLRDIASYPDESKMYDEMAGFDRNGAFSGQMNGYRGMNGGGMRDNMRGGGNGGYQNQGGYMNNGGYSNQNGFANQGGYGGSSRRMSGSSPYGDSGFSNSQSNNRREGPVSGSRGYSGAFTGGGGYGQDSSYRGYSGGGINYGREISSYNGYSSGTNAYNRSENRPGGRSGRSYMRGGGMYPDNMYSTPPNSYYNNLDRQSSVRQNGPVRGFNYSSRVREDRDGRRPFGSGGDDRRMYENERMMDRGMYGGGDERRMYENERMIGGGGMDRGIYDEYDEGPMGGGDGRDFYQSDRERMGMGGMGY</sequence>
<evidence type="ECO:0000256" key="1">
    <source>
        <dbReference type="SAM" id="MobiDB-lite"/>
    </source>
</evidence>
<feature type="compositionally biased region" description="Low complexity" evidence="1">
    <location>
        <begin position="121"/>
        <end position="132"/>
    </location>
</feature>
<evidence type="ECO:0000256" key="2">
    <source>
        <dbReference type="SAM" id="SignalP"/>
    </source>
</evidence>
<feature type="chain" id="PRO_5002869842" evidence="2">
    <location>
        <begin position="18"/>
        <end position="344"/>
    </location>
</feature>
<dbReference type="GeneID" id="7450960"/>
<feature type="region of interest" description="Disordered" evidence="1">
    <location>
        <begin position="196"/>
        <end position="275"/>
    </location>
</feature>
<feature type="signal peptide" evidence="2">
    <location>
        <begin position="1"/>
        <end position="17"/>
    </location>
</feature>
<gene>
    <name evidence="3" type="ORF">THAPSDRAFT_8119</name>
</gene>
<protein>
    <submittedName>
        <fullName evidence="3">Uncharacterized protein</fullName>
    </submittedName>
</protein>
<keyword evidence="2" id="KW-0732">Signal</keyword>
<evidence type="ECO:0000313" key="3">
    <source>
        <dbReference type="EMBL" id="EED90480.1"/>
    </source>
</evidence>
<dbReference type="EMBL" id="CM000645">
    <property type="protein sequence ID" value="EED90480.1"/>
    <property type="molecule type" value="Genomic_DNA"/>
</dbReference>
<dbReference type="RefSeq" id="XP_002292505.1">
    <property type="nucleotide sequence ID" value="XM_002292469.1"/>
</dbReference>
<reference evidence="3 4" key="2">
    <citation type="journal article" date="2008" name="Nature">
        <title>The Phaeodactylum genome reveals the evolutionary history of diatom genomes.</title>
        <authorList>
            <person name="Bowler C."/>
            <person name="Allen A.E."/>
            <person name="Badger J.H."/>
            <person name="Grimwood J."/>
            <person name="Jabbari K."/>
            <person name="Kuo A."/>
            <person name="Maheswari U."/>
            <person name="Martens C."/>
            <person name="Maumus F."/>
            <person name="Otillar R.P."/>
            <person name="Rayko E."/>
            <person name="Salamov A."/>
            <person name="Vandepoele K."/>
            <person name="Beszteri B."/>
            <person name="Gruber A."/>
            <person name="Heijde M."/>
            <person name="Katinka M."/>
            <person name="Mock T."/>
            <person name="Valentin K."/>
            <person name="Verret F."/>
            <person name="Berges J.A."/>
            <person name="Brownlee C."/>
            <person name="Cadoret J.P."/>
            <person name="Chiovitti A."/>
            <person name="Choi C.J."/>
            <person name="Coesel S."/>
            <person name="De Martino A."/>
            <person name="Detter J.C."/>
            <person name="Durkin C."/>
            <person name="Falciatore A."/>
            <person name="Fournet J."/>
            <person name="Haruta M."/>
            <person name="Huysman M.J."/>
            <person name="Jenkins B.D."/>
            <person name="Jiroutova K."/>
            <person name="Jorgensen R.E."/>
            <person name="Joubert Y."/>
            <person name="Kaplan A."/>
            <person name="Kroger N."/>
            <person name="Kroth P.G."/>
            <person name="La Roche J."/>
            <person name="Lindquist E."/>
            <person name="Lommer M."/>
            <person name="Martin-Jezequel V."/>
            <person name="Lopez P.J."/>
            <person name="Lucas S."/>
            <person name="Mangogna M."/>
            <person name="McGinnis K."/>
            <person name="Medlin L.K."/>
            <person name="Montsant A."/>
            <person name="Oudot-Le Secq M.P."/>
            <person name="Napoli C."/>
            <person name="Obornik M."/>
            <person name="Parker M.S."/>
            <person name="Petit J.L."/>
            <person name="Porcel B.M."/>
            <person name="Poulsen N."/>
            <person name="Robison M."/>
            <person name="Rychlewski L."/>
            <person name="Rynearson T.A."/>
            <person name="Schmutz J."/>
            <person name="Shapiro H."/>
            <person name="Siaut M."/>
            <person name="Stanley M."/>
            <person name="Sussman M.R."/>
            <person name="Taylor A.R."/>
            <person name="Vardi A."/>
            <person name="von Dassow P."/>
            <person name="Vyverman W."/>
            <person name="Willis A."/>
            <person name="Wyrwicz L.S."/>
            <person name="Rokhsar D.S."/>
            <person name="Weissenbach J."/>
            <person name="Armbrust E.V."/>
            <person name="Green B.R."/>
            <person name="Van de Peer Y."/>
            <person name="Grigoriev I.V."/>
        </authorList>
    </citation>
    <scope>NUCLEOTIDE SEQUENCE [LARGE SCALE GENOMIC DNA]</scope>
    <source>
        <strain evidence="3 4">CCMP1335</strain>
    </source>
</reference>
<dbReference type="Proteomes" id="UP000001449">
    <property type="component" value="Chromosome 9"/>
</dbReference>
<dbReference type="KEGG" id="tps:THAPSDRAFT_8119"/>
<reference evidence="3 4" key="1">
    <citation type="journal article" date="2004" name="Science">
        <title>The genome of the diatom Thalassiosira pseudonana: ecology, evolution, and metabolism.</title>
        <authorList>
            <person name="Armbrust E.V."/>
            <person name="Berges J.A."/>
            <person name="Bowler C."/>
            <person name="Green B.R."/>
            <person name="Martinez D."/>
            <person name="Putnam N.H."/>
            <person name="Zhou S."/>
            <person name="Allen A.E."/>
            <person name="Apt K.E."/>
            <person name="Bechner M."/>
            <person name="Brzezinski M.A."/>
            <person name="Chaal B.K."/>
            <person name="Chiovitti A."/>
            <person name="Davis A.K."/>
            <person name="Demarest M.S."/>
            <person name="Detter J.C."/>
            <person name="Glavina T."/>
            <person name="Goodstein D."/>
            <person name="Hadi M.Z."/>
            <person name="Hellsten U."/>
            <person name="Hildebrand M."/>
            <person name="Jenkins B.D."/>
            <person name="Jurka J."/>
            <person name="Kapitonov V.V."/>
            <person name="Kroger N."/>
            <person name="Lau W.W."/>
            <person name="Lane T.W."/>
            <person name="Larimer F.W."/>
            <person name="Lippmeier J.C."/>
            <person name="Lucas S."/>
            <person name="Medina M."/>
            <person name="Montsant A."/>
            <person name="Obornik M."/>
            <person name="Parker M.S."/>
            <person name="Palenik B."/>
            <person name="Pazour G.J."/>
            <person name="Richardson P.M."/>
            <person name="Rynearson T.A."/>
            <person name="Saito M.A."/>
            <person name="Schwartz D.C."/>
            <person name="Thamatrakoln K."/>
            <person name="Valentin K."/>
            <person name="Vardi A."/>
            <person name="Wilkerson F.P."/>
            <person name="Rokhsar D.S."/>
        </authorList>
    </citation>
    <scope>NUCLEOTIDE SEQUENCE [LARGE SCALE GENOMIC DNA]</scope>
    <source>
        <strain evidence="3 4">CCMP1335</strain>
    </source>
</reference>
<keyword evidence="4" id="KW-1185">Reference proteome</keyword>
<dbReference type="HOGENOM" id="CLU_807733_0_0_1"/>
<proteinExistence type="predicted"/>
<feature type="compositionally biased region" description="Polar residues" evidence="1">
    <location>
        <begin position="224"/>
        <end position="244"/>
    </location>
</feature>
<feature type="compositionally biased region" description="Low complexity" evidence="1">
    <location>
        <begin position="204"/>
        <end position="214"/>
    </location>
</feature>
<organism evidence="3 4">
    <name type="scientific">Thalassiosira pseudonana</name>
    <name type="common">Marine diatom</name>
    <name type="synonym">Cyclotella nana</name>
    <dbReference type="NCBI Taxonomy" id="35128"/>
    <lineage>
        <taxon>Eukaryota</taxon>
        <taxon>Sar</taxon>
        <taxon>Stramenopiles</taxon>
        <taxon>Ochrophyta</taxon>
        <taxon>Bacillariophyta</taxon>
        <taxon>Coscinodiscophyceae</taxon>
        <taxon>Thalassiosirophycidae</taxon>
        <taxon>Thalassiosirales</taxon>
        <taxon>Thalassiosiraceae</taxon>
        <taxon>Thalassiosira</taxon>
    </lineage>
</organism>
<feature type="compositionally biased region" description="Basic and acidic residues" evidence="1">
    <location>
        <begin position="256"/>
        <end position="275"/>
    </location>
</feature>
<accession>B8C8G6</accession>
<evidence type="ECO:0000313" key="4">
    <source>
        <dbReference type="Proteomes" id="UP000001449"/>
    </source>
</evidence>
<dbReference type="AlphaFoldDB" id="B8C8G6"/>
<feature type="compositionally biased region" description="Basic and acidic residues" evidence="1">
    <location>
        <begin position="325"/>
        <end position="337"/>
    </location>
</feature>
<name>B8C8G6_THAPS</name>
<feature type="region of interest" description="Disordered" evidence="1">
    <location>
        <begin position="314"/>
        <end position="344"/>
    </location>
</feature>